<proteinExistence type="predicted"/>
<dbReference type="Proteomes" id="UP000256970">
    <property type="component" value="Unassembled WGS sequence"/>
</dbReference>
<organism evidence="1 2">
    <name type="scientific">Tetradesmus obliquus</name>
    <name type="common">Green alga</name>
    <name type="synonym">Acutodesmus obliquus</name>
    <dbReference type="NCBI Taxonomy" id="3088"/>
    <lineage>
        <taxon>Eukaryota</taxon>
        <taxon>Viridiplantae</taxon>
        <taxon>Chlorophyta</taxon>
        <taxon>core chlorophytes</taxon>
        <taxon>Chlorophyceae</taxon>
        <taxon>CS clade</taxon>
        <taxon>Sphaeropleales</taxon>
        <taxon>Scenedesmaceae</taxon>
        <taxon>Tetradesmus</taxon>
    </lineage>
</organism>
<dbReference type="AlphaFoldDB" id="A0A383WHI2"/>
<name>A0A383WHI2_TETOB</name>
<keyword evidence="2" id="KW-1185">Reference proteome</keyword>
<evidence type="ECO:0000313" key="2">
    <source>
        <dbReference type="Proteomes" id="UP000256970"/>
    </source>
</evidence>
<reference evidence="1 2" key="1">
    <citation type="submission" date="2016-10" db="EMBL/GenBank/DDBJ databases">
        <authorList>
            <person name="Cai Z."/>
        </authorList>
    </citation>
    <scope>NUCLEOTIDE SEQUENCE [LARGE SCALE GENOMIC DNA]</scope>
</reference>
<accession>A0A383WHI2</accession>
<gene>
    <name evidence="1" type="ORF">BQ4739_LOCUS17281</name>
</gene>
<evidence type="ECO:0000313" key="1">
    <source>
        <dbReference type="EMBL" id="SZX76918.1"/>
    </source>
</evidence>
<sequence>MVNDAAGNVGGSFRFQLLALGGAALGMDMSQLVQATCGVDPKAMLILAAAHPEAFTTLIDCYMHSPVLQAADMIAATQGLAHAAVAVLGSVARPTGLLDNTAAVAGLASATTSFAKRAAQLTLAAFPLRRQAAAVAPAGGARRAERAAAYFPAALVTITSVLQNSFARRLLSAYQHGAVTGSDSSSSSSSSGSQAAASTVLLCVVAARSMVKLADAMQAAGPQLLFRDSCQMIWLHSLQLHAINAM</sequence>
<protein>
    <submittedName>
        <fullName evidence="1">Uncharacterized protein</fullName>
    </submittedName>
</protein>
<dbReference type="EMBL" id="FNXT01001270">
    <property type="protein sequence ID" value="SZX76918.1"/>
    <property type="molecule type" value="Genomic_DNA"/>
</dbReference>